<protein>
    <submittedName>
        <fullName evidence="1">DNA replication/repair protein RecF</fullName>
    </submittedName>
</protein>
<dbReference type="EMBL" id="JBJURJ010000018">
    <property type="protein sequence ID" value="MFM9331307.1"/>
    <property type="molecule type" value="Genomic_DNA"/>
</dbReference>
<name>A0ACC7P7G4_9BACL</name>
<comment type="caution">
    <text evidence="1">The sequence shown here is derived from an EMBL/GenBank/DDBJ whole genome shotgun (WGS) entry which is preliminary data.</text>
</comment>
<sequence length="374" mass="42492">MFLRKLALQHYRNYGSIELSTDKAVNVFIGPNAQGKTNLLESIFVLALTKSHRTYQDKELIAWDRPETVIYGEVDKKYGPCKLQLQISAQGKKARINGLEQKKLSGFVGALNVVMFAPEDLEIVKGAPGIRRRFLDMEIGQVHPGYLYDITQYQKILQQRNHYLKQHGGPGGGAKTEMLQVWNEQLATFGTKIMKKRQSFIEKLERWARTIHSGITADKEALKIEYKPSFGETAGEDETILFRQFMIKLSEVKDQELRRGTTLVGPHRDDLLFFINGKEVQTFGSQGQQRTTALSVKLAELELINEEVGEYPLLLLDDVLSELDQNRQTQLIETIQNKVQTFITTTGMESVDLSKIPDLAVFQVREGSIVTEQQ</sequence>
<evidence type="ECO:0000313" key="1">
    <source>
        <dbReference type="EMBL" id="MFM9331307.1"/>
    </source>
</evidence>
<organism evidence="1 2">
    <name type="scientific">Paenibacillus mesotrionivorans</name>
    <dbReference type="NCBI Taxonomy" id="3160968"/>
    <lineage>
        <taxon>Bacteria</taxon>
        <taxon>Bacillati</taxon>
        <taxon>Bacillota</taxon>
        <taxon>Bacilli</taxon>
        <taxon>Bacillales</taxon>
        <taxon>Paenibacillaceae</taxon>
        <taxon>Paenibacillus</taxon>
    </lineage>
</organism>
<keyword evidence="2" id="KW-1185">Reference proteome</keyword>
<proteinExistence type="predicted"/>
<gene>
    <name evidence="1" type="primary">recF</name>
    <name evidence="1" type="ORF">ACI1P1_23720</name>
</gene>
<accession>A0ACC7P7G4</accession>
<reference evidence="1" key="1">
    <citation type="submission" date="2024-12" db="EMBL/GenBank/DDBJ databases">
        <authorList>
            <person name="Wu N."/>
        </authorList>
    </citation>
    <scope>NUCLEOTIDE SEQUENCE</scope>
    <source>
        <strain evidence="1">P15</strain>
    </source>
</reference>
<dbReference type="Proteomes" id="UP001631969">
    <property type="component" value="Unassembled WGS sequence"/>
</dbReference>
<evidence type="ECO:0000313" key="2">
    <source>
        <dbReference type="Proteomes" id="UP001631969"/>
    </source>
</evidence>